<dbReference type="PROSITE" id="PS00463">
    <property type="entry name" value="ZN2_CY6_FUNGAL_1"/>
    <property type="match status" value="1"/>
</dbReference>
<sequence>MASDPSGRRLLPQSSQLNTFAFAPPAYQQLRETQKNYVFVDEHNRHKRLKVMRACEGCRRRKIKCDAATTNTWPCSACIRLKLHCVRPNGLYEGAGDGFESGTDQEYEVAGMQDSFGQVPMPQQSSPPQQHHGSMMAAQSKPGMYPHQAQYADPQGVYPVAYGDGTSMQPGVAYSAMTAPSASLDPNAYASGSVFHTPPAVQTNAPQSASPADSYQHDPYSQPDLSDLLGSLKMNEIGTAPYLNSKNALNNQEDDEPTVEPEDDFSYLPTPGPGSKIRIPPELMPDDETCLHYFGLYFANVHQYVPVLNKAQLYHQFQTNRDSISPLLLEAIFAVAGRLADEPTQGQQWIALASKHLEAFLDVPRLSTVQAHLIILKAREAMPKRGYYYRSWLSIVNCFQMAKDLGLDEHFEDHQEGKSCGASPADCLTKSRVWQTIFACENMIAGSQGRDDLHIKMASVDFSLGRPMAGIDAYELEVSRNFTFLARIVRSVHRMNTVYAKIKRKKDWALDPEFQKLNPAITGWLDELPADMALSFTPDGAPPWLPSHFLGNLHSYYHLSVILCHRPQLNLLDPTHPNGAWKSHMMLSYSSAKALCRIQESMLQSFGLNGLQCMQRGISFTIYSVLACIVLHLVALTSPDPELNGDAREYFTRHMRILERTMEGWPLPEMLKQIDSVRQAFSADIRKPFVLKPSFPYGSPHPSSHSSPPRTDAFKPPMLRTNSVEHSIGTQGTQQSQVSYAYPITPISTGSVDNNSDSPSLQSLGMMATSQGAHATQLHMTDASTAWNPSRIFDQWNTTFGTPLPPPPSESIGENSSPLNLSSAGAPEVPTTVDIQIATTAISPAVQTMTPQQYSSAPVQSYITPAMWQESVASVYEGGLKRSWDYGGDVSLAGQMQKRR</sequence>
<dbReference type="InParanoid" id="A0A136J2S4"/>
<dbReference type="InterPro" id="IPR007219">
    <property type="entry name" value="XnlR_reg_dom"/>
</dbReference>
<dbReference type="InterPro" id="IPR001138">
    <property type="entry name" value="Zn2Cys6_DnaBD"/>
</dbReference>
<dbReference type="GO" id="GO:0008270">
    <property type="term" value="F:zinc ion binding"/>
    <property type="evidence" value="ECO:0007669"/>
    <property type="project" value="InterPro"/>
</dbReference>
<dbReference type="Proteomes" id="UP000070501">
    <property type="component" value="Unassembled WGS sequence"/>
</dbReference>
<dbReference type="OrthoDB" id="2283631at2759"/>
<dbReference type="PROSITE" id="PS50048">
    <property type="entry name" value="ZN2_CY6_FUNGAL_2"/>
    <property type="match status" value="1"/>
</dbReference>
<dbReference type="GO" id="GO:0000981">
    <property type="term" value="F:DNA-binding transcription factor activity, RNA polymerase II-specific"/>
    <property type="evidence" value="ECO:0007669"/>
    <property type="project" value="InterPro"/>
</dbReference>
<comment type="subcellular location">
    <subcellularLocation>
        <location evidence="1">Nucleus</location>
    </subcellularLocation>
</comment>
<dbReference type="Gene3D" id="4.10.240.10">
    <property type="entry name" value="Zn(2)-C6 fungal-type DNA-binding domain"/>
    <property type="match status" value="1"/>
</dbReference>
<accession>A0A136J2S4</accession>
<keyword evidence="7" id="KW-0539">Nucleus</keyword>
<feature type="compositionally biased region" description="Acidic residues" evidence="8">
    <location>
        <begin position="252"/>
        <end position="265"/>
    </location>
</feature>
<keyword evidence="3" id="KW-0862">Zinc</keyword>
<dbReference type="Pfam" id="PF00172">
    <property type="entry name" value="Zn_clus"/>
    <property type="match status" value="1"/>
</dbReference>
<dbReference type="GO" id="GO:0005634">
    <property type="term" value="C:nucleus"/>
    <property type="evidence" value="ECO:0007669"/>
    <property type="project" value="UniProtKB-SubCell"/>
</dbReference>
<dbReference type="CDD" id="cd00067">
    <property type="entry name" value="GAL4"/>
    <property type="match status" value="1"/>
</dbReference>
<evidence type="ECO:0000256" key="7">
    <source>
        <dbReference type="ARBA" id="ARBA00023242"/>
    </source>
</evidence>
<feature type="region of interest" description="Disordered" evidence="8">
    <location>
        <begin position="243"/>
        <end position="272"/>
    </location>
</feature>
<feature type="compositionally biased region" description="Polar residues" evidence="8">
    <location>
        <begin position="200"/>
        <end position="213"/>
    </location>
</feature>
<dbReference type="GO" id="GO:0006351">
    <property type="term" value="P:DNA-templated transcription"/>
    <property type="evidence" value="ECO:0007669"/>
    <property type="project" value="InterPro"/>
</dbReference>
<evidence type="ECO:0000256" key="6">
    <source>
        <dbReference type="ARBA" id="ARBA00023163"/>
    </source>
</evidence>
<feature type="domain" description="Zn(2)-C6 fungal-type" evidence="9">
    <location>
        <begin position="54"/>
        <end position="87"/>
    </location>
</feature>
<keyword evidence="2" id="KW-0479">Metal-binding</keyword>
<evidence type="ECO:0000256" key="4">
    <source>
        <dbReference type="ARBA" id="ARBA00023015"/>
    </source>
</evidence>
<name>A0A136J2S4_9PEZI</name>
<keyword evidence="11" id="KW-1185">Reference proteome</keyword>
<evidence type="ECO:0000313" key="11">
    <source>
        <dbReference type="Proteomes" id="UP000070501"/>
    </source>
</evidence>
<dbReference type="AlphaFoldDB" id="A0A136J2S4"/>
<dbReference type="SMART" id="SM00066">
    <property type="entry name" value="GAL4"/>
    <property type="match status" value="1"/>
</dbReference>
<dbReference type="InterPro" id="IPR036864">
    <property type="entry name" value="Zn2-C6_fun-type_DNA-bd_sf"/>
</dbReference>
<keyword evidence="5" id="KW-0238">DNA-binding</keyword>
<feature type="region of interest" description="Disordered" evidence="8">
    <location>
        <begin position="803"/>
        <end position="826"/>
    </location>
</feature>
<keyword evidence="4" id="KW-0805">Transcription regulation</keyword>
<evidence type="ECO:0000256" key="1">
    <source>
        <dbReference type="ARBA" id="ARBA00004123"/>
    </source>
</evidence>
<keyword evidence="6" id="KW-0804">Transcription</keyword>
<feature type="region of interest" description="Disordered" evidence="8">
    <location>
        <begin position="197"/>
        <end position="225"/>
    </location>
</feature>
<dbReference type="SUPFAM" id="SSF57701">
    <property type="entry name" value="Zn2/Cys6 DNA-binding domain"/>
    <property type="match status" value="1"/>
</dbReference>
<dbReference type="PANTHER" id="PTHR31313:SF79">
    <property type="entry name" value="C6 FINGER DOMAIN-CONTAINING PROTEIN"/>
    <property type="match status" value="1"/>
</dbReference>
<evidence type="ECO:0000259" key="9">
    <source>
        <dbReference type="PROSITE" id="PS50048"/>
    </source>
</evidence>
<organism evidence="10 11">
    <name type="scientific">Microdochium bolleyi</name>
    <dbReference type="NCBI Taxonomy" id="196109"/>
    <lineage>
        <taxon>Eukaryota</taxon>
        <taxon>Fungi</taxon>
        <taxon>Dikarya</taxon>
        <taxon>Ascomycota</taxon>
        <taxon>Pezizomycotina</taxon>
        <taxon>Sordariomycetes</taxon>
        <taxon>Xylariomycetidae</taxon>
        <taxon>Xylariales</taxon>
        <taxon>Microdochiaceae</taxon>
        <taxon>Microdochium</taxon>
    </lineage>
</organism>
<dbReference type="InterPro" id="IPR051615">
    <property type="entry name" value="Transcr_Regulatory_Elem"/>
</dbReference>
<feature type="compositionally biased region" description="Polar residues" evidence="8">
    <location>
        <begin position="812"/>
        <end position="823"/>
    </location>
</feature>
<reference evidence="11" key="1">
    <citation type="submission" date="2016-02" db="EMBL/GenBank/DDBJ databases">
        <title>Draft genome sequence of Microdochium bolleyi, a fungal endophyte of beachgrass.</title>
        <authorList>
            <consortium name="DOE Joint Genome Institute"/>
            <person name="David A.S."/>
            <person name="May G."/>
            <person name="Haridas S."/>
            <person name="Lim J."/>
            <person name="Wang M."/>
            <person name="Labutti K."/>
            <person name="Lipzen A."/>
            <person name="Barry K."/>
            <person name="Grigoriev I.V."/>
        </authorList>
    </citation>
    <scope>NUCLEOTIDE SEQUENCE [LARGE SCALE GENOMIC DNA]</scope>
    <source>
        <strain evidence="11">J235TASD1</strain>
    </source>
</reference>
<gene>
    <name evidence="10" type="ORF">Micbo1qcDRAFT_119079</name>
</gene>
<dbReference type="PANTHER" id="PTHR31313">
    <property type="entry name" value="TY1 ENHANCER ACTIVATOR"/>
    <property type="match status" value="1"/>
</dbReference>
<dbReference type="GO" id="GO:0003677">
    <property type="term" value="F:DNA binding"/>
    <property type="evidence" value="ECO:0007669"/>
    <property type="project" value="UniProtKB-KW"/>
</dbReference>
<evidence type="ECO:0000256" key="8">
    <source>
        <dbReference type="SAM" id="MobiDB-lite"/>
    </source>
</evidence>
<dbReference type="CDD" id="cd12148">
    <property type="entry name" value="fungal_TF_MHR"/>
    <property type="match status" value="1"/>
</dbReference>
<evidence type="ECO:0000313" key="10">
    <source>
        <dbReference type="EMBL" id="KXJ91501.1"/>
    </source>
</evidence>
<evidence type="ECO:0000256" key="3">
    <source>
        <dbReference type="ARBA" id="ARBA00022833"/>
    </source>
</evidence>
<dbReference type="Pfam" id="PF04082">
    <property type="entry name" value="Fungal_trans"/>
    <property type="match status" value="1"/>
</dbReference>
<protein>
    <recommendedName>
        <fullName evidence="9">Zn(2)-C6 fungal-type domain-containing protein</fullName>
    </recommendedName>
</protein>
<evidence type="ECO:0000256" key="5">
    <source>
        <dbReference type="ARBA" id="ARBA00023125"/>
    </source>
</evidence>
<dbReference type="STRING" id="196109.A0A136J2S4"/>
<feature type="region of interest" description="Disordered" evidence="8">
    <location>
        <begin position="119"/>
        <end position="140"/>
    </location>
</feature>
<feature type="compositionally biased region" description="Low complexity" evidence="8">
    <location>
        <begin position="120"/>
        <end position="130"/>
    </location>
</feature>
<dbReference type="EMBL" id="KQ964250">
    <property type="protein sequence ID" value="KXJ91501.1"/>
    <property type="molecule type" value="Genomic_DNA"/>
</dbReference>
<evidence type="ECO:0000256" key="2">
    <source>
        <dbReference type="ARBA" id="ARBA00022723"/>
    </source>
</evidence>
<proteinExistence type="predicted"/>